<evidence type="ECO:0000256" key="2">
    <source>
        <dbReference type="ARBA" id="ARBA00023015"/>
    </source>
</evidence>
<reference evidence="7" key="1">
    <citation type="journal article" date="2019" name="Int. J. Syst. Evol. Microbiol.">
        <title>The Global Catalogue of Microorganisms (GCM) 10K type strain sequencing project: providing services to taxonomists for standard genome sequencing and annotation.</title>
        <authorList>
            <consortium name="The Broad Institute Genomics Platform"/>
            <consortium name="The Broad Institute Genome Sequencing Center for Infectious Disease"/>
            <person name="Wu L."/>
            <person name="Ma J."/>
        </authorList>
    </citation>
    <scope>NUCLEOTIDE SEQUENCE [LARGE SCALE GENOMIC DNA]</scope>
    <source>
        <strain evidence="7">JCM 18200</strain>
    </source>
</reference>
<evidence type="ECO:0000313" key="7">
    <source>
        <dbReference type="Proteomes" id="UP001501411"/>
    </source>
</evidence>
<dbReference type="InterPro" id="IPR050313">
    <property type="entry name" value="Carb_Metab_HTH_regulators"/>
</dbReference>
<dbReference type="Pfam" id="PF08220">
    <property type="entry name" value="HTH_DeoR"/>
    <property type="match status" value="1"/>
</dbReference>
<dbReference type="InterPro" id="IPR037171">
    <property type="entry name" value="NagB/RpiA_transferase-like"/>
</dbReference>
<comment type="caution">
    <text evidence="6">The sequence shown here is derived from an EMBL/GenBank/DDBJ whole genome shotgun (WGS) entry which is preliminary data.</text>
</comment>
<dbReference type="InterPro" id="IPR036388">
    <property type="entry name" value="WH-like_DNA-bd_sf"/>
</dbReference>
<dbReference type="Pfam" id="PF00455">
    <property type="entry name" value="DeoRC"/>
    <property type="match status" value="1"/>
</dbReference>
<dbReference type="PROSITE" id="PS51000">
    <property type="entry name" value="HTH_DEOR_2"/>
    <property type="match status" value="1"/>
</dbReference>
<dbReference type="SMART" id="SM01134">
    <property type="entry name" value="DeoRC"/>
    <property type="match status" value="1"/>
</dbReference>
<keyword evidence="4" id="KW-0804">Transcription</keyword>
<dbReference type="PROSITE" id="PS00894">
    <property type="entry name" value="HTH_DEOR_1"/>
    <property type="match status" value="1"/>
</dbReference>
<dbReference type="SMART" id="SM00420">
    <property type="entry name" value="HTH_DEOR"/>
    <property type="match status" value="1"/>
</dbReference>
<dbReference type="GO" id="GO:0003677">
    <property type="term" value="F:DNA binding"/>
    <property type="evidence" value="ECO:0007669"/>
    <property type="project" value="UniProtKB-KW"/>
</dbReference>
<proteinExistence type="predicted"/>
<dbReference type="SUPFAM" id="SSF100950">
    <property type="entry name" value="NagB/RpiA/CoA transferase-like"/>
    <property type="match status" value="1"/>
</dbReference>
<dbReference type="InterPro" id="IPR036390">
    <property type="entry name" value="WH_DNA-bd_sf"/>
</dbReference>
<organism evidence="6 7">
    <name type="scientific">Olivibacter ginsenosidimutans</name>
    <dbReference type="NCBI Taxonomy" id="1176537"/>
    <lineage>
        <taxon>Bacteria</taxon>
        <taxon>Pseudomonadati</taxon>
        <taxon>Bacteroidota</taxon>
        <taxon>Sphingobacteriia</taxon>
        <taxon>Sphingobacteriales</taxon>
        <taxon>Sphingobacteriaceae</taxon>
        <taxon>Olivibacter</taxon>
    </lineage>
</organism>
<dbReference type="Gene3D" id="3.40.50.1360">
    <property type="match status" value="1"/>
</dbReference>
<evidence type="ECO:0000313" key="6">
    <source>
        <dbReference type="EMBL" id="GAA4794207.1"/>
    </source>
</evidence>
<evidence type="ECO:0000259" key="5">
    <source>
        <dbReference type="PROSITE" id="PS51000"/>
    </source>
</evidence>
<dbReference type="RefSeq" id="WP_345231952.1">
    <property type="nucleotide sequence ID" value="NZ_BAABIQ010000035.1"/>
</dbReference>
<dbReference type="Gene3D" id="1.10.10.10">
    <property type="entry name" value="Winged helix-like DNA-binding domain superfamily/Winged helix DNA-binding domain"/>
    <property type="match status" value="1"/>
</dbReference>
<accession>A0ABP9BEC5</accession>
<keyword evidence="3 6" id="KW-0238">DNA-binding</keyword>
<sequence>MIKAERQQRLTAHVKDKQTAQLAELSRLLNVSEDTVRRDIKELADLGIIKAVRGGAIAHSPVPPHFRDREHLQVAQKEIIAQKALHFIENGQVVFFDGGTSSLAVAAALPPDKQIVAVTNSFPIATILEDHPLAEVLFFGGRLNKKSFTTVGIETIEAIRNVRADVSFLGICSIDLAAGITTVDYDDALIKRSIVMNSKNIIALSTINKLETAESFYVCPVDAIDVILTDAEVDAELYQAFQERGVAIQ</sequence>
<dbReference type="EMBL" id="BAABIQ010000035">
    <property type="protein sequence ID" value="GAA4794207.1"/>
    <property type="molecule type" value="Genomic_DNA"/>
</dbReference>
<feature type="domain" description="HTH deoR-type" evidence="5">
    <location>
        <begin position="3"/>
        <end position="58"/>
    </location>
</feature>
<dbReference type="InterPro" id="IPR018356">
    <property type="entry name" value="Tscrpt_reg_HTH_DeoR_CS"/>
</dbReference>
<protein>
    <submittedName>
        <fullName evidence="6">DeoR/GlpR family DNA-binding transcription regulator</fullName>
    </submittedName>
</protein>
<keyword evidence="1" id="KW-0678">Repressor</keyword>
<dbReference type="InterPro" id="IPR014036">
    <property type="entry name" value="DeoR-like_C"/>
</dbReference>
<dbReference type="PANTHER" id="PTHR30363">
    <property type="entry name" value="HTH-TYPE TRANSCRIPTIONAL REGULATOR SRLR-RELATED"/>
    <property type="match status" value="1"/>
</dbReference>
<name>A0ABP9BEC5_9SPHI</name>
<keyword evidence="7" id="KW-1185">Reference proteome</keyword>
<evidence type="ECO:0000256" key="3">
    <source>
        <dbReference type="ARBA" id="ARBA00023125"/>
    </source>
</evidence>
<dbReference type="PANTHER" id="PTHR30363:SF4">
    <property type="entry name" value="GLYCEROL-3-PHOSPHATE REGULON REPRESSOR"/>
    <property type="match status" value="1"/>
</dbReference>
<gene>
    <name evidence="6" type="ORF">GCM10023231_23210</name>
</gene>
<dbReference type="InterPro" id="IPR001034">
    <property type="entry name" value="DeoR_HTH"/>
</dbReference>
<dbReference type="PRINTS" id="PR00037">
    <property type="entry name" value="HTHLACR"/>
</dbReference>
<dbReference type="Proteomes" id="UP001501411">
    <property type="component" value="Unassembled WGS sequence"/>
</dbReference>
<evidence type="ECO:0000256" key="1">
    <source>
        <dbReference type="ARBA" id="ARBA00022491"/>
    </source>
</evidence>
<keyword evidence="2" id="KW-0805">Transcription regulation</keyword>
<dbReference type="SUPFAM" id="SSF46785">
    <property type="entry name" value="Winged helix' DNA-binding domain"/>
    <property type="match status" value="1"/>
</dbReference>
<evidence type="ECO:0000256" key="4">
    <source>
        <dbReference type="ARBA" id="ARBA00023163"/>
    </source>
</evidence>